<evidence type="ECO:0000256" key="6">
    <source>
        <dbReference type="ARBA" id="ARBA00023157"/>
    </source>
</evidence>
<dbReference type="AlphaFoldDB" id="A0A2A2JFH5"/>
<dbReference type="GO" id="GO:0008234">
    <property type="term" value="F:cysteine-type peptidase activity"/>
    <property type="evidence" value="ECO:0007669"/>
    <property type="project" value="UniProtKB-KW"/>
</dbReference>
<dbReference type="InterPro" id="IPR000169">
    <property type="entry name" value="Pept_cys_AS"/>
</dbReference>
<dbReference type="GO" id="GO:0006508">
    <property type="term" value="P:proteolysis"/>
    <property type="evidence" value="ECO:0007669"/>
    <property type="project" value="UniProtKB-KW"/>
</dbReference>
<keyword evidence="7" id="KW-1133">Transmembrane helix</keyword>
<keyword evidence="7" id="KW-0472">Membrane</keyword>
<feature type="transmembrane region" description="Helical" evidence="7">
    <location>
        <begin position="36"/>
        <end position="57"/>
    </location>
</feature>
<feature type="domain" description="Peptidase C1A papain C-terminal" evidence="8">
    <location>
        <begin position="164"/>
        <end position="381"/>
    </location>
</feature>
<keyword evidence="4" id="KW-0788">Thiol protease</keyword>
<dbReference type="InterPro" id="IPR013128">
    <property type="entry name" value="Peptidase_C1A"/>
</dbReference>
<protein>
    <recommendedName>
        <fullName evidence="12">Peptidase C1A papain C-terminal domain-containing protein</fullName>
    </recommendedName>
</protein>
<evidence type="ECO:0000313" key="10">
    <source>
        <dbReference type="EMBL" id="PAV60262.1"/>
    </source>
</evidence>
<reference evidence="10 11" key="1">
    <citation type="journal article" date="2017" name="Curr. Biol.">
        <title>Genome architecture and evolution of a unichromosomal asexual nematode.</title>
        <authorList>
            <person name="Fradin H."/>
            <person name="Zegar C."/>
            <person name="Gutwein M."/>
            <person name="Lucas J."/>
            <person name="Kovtun M."/>
            <person name="Corcoran D."/>
            <person name="Baugh L.R."/>
            <person name="Kiontke K."/>
            <person name="Gunsalus K."/>
            <person name="Fitch D.H."/>
            <person name="Piano F."/>
        </authorList>
    </citation>
    <scope>NUCLEOTIDE SEQUENCE [LARGE SCALE GENOMIC DNA]</scope>
    <source>
        <strain evidence="10">PF1309</strain>
    </source>
</reference>
<dbReference type="STRING" id="2018661.A0A2A2JFH5"/>
<evidence type="ECO:0000259" key="9">
    <source>
        <dbReference type="SMART" id="SM00848"/>
    </source>
</evidence>
<keyword evidence="7" id="KW-0812">Transmembrane</keyword>
<dbReference type="PROSITE" id="PS00640">
    <property type="entry name" value="THIOL_PROTEASE_ASN"/>
    <property type="match status" value="1"/>
</dbReference>
<dbReference type="PROSITE" id="PS00639">
    <property type="entry name" value="THIOL_PROTEASE_HIS"/>
    <property type="match status" value="1"/>
</dbReference>
<keyword evidence="2" id="KW-0645">Protease</keyword>
<dbReference type="InterPro" id="IPR025660">
    <property type="entry name" value="Pept_his_AS"/>
</dbReference>
<evidence type="ECO:0000256" key="1">
    <source>
        <dbReference type="ARBA" id="ARBA00008455"/>
    </source>
</evidence>
<dbReference type="EMBL" id="LIAE01010477">
    <property type="protein sequence ID" value="PAV60262.1"/>
    <property type="molecule type" value="Genomic_DNA"/>
</dbReference>
<dbReference type="PRINTS" id="PR00705">
    <property type="entry name" value="PAPAIN"/>
</dbReference>
<dbReference type="SMART" id="SM00848">
    <property type="entry name" value="Inhibitor_I29"/>
    <property type="match status" value="1"/>
</dbReference>
<dbReference type="Pfam" id="PF08246">
    <property type="entry name" value="Inhibitor_I29"/>
    <property type="match status" value="1"/>
</dbReference>
<dbReference type="InterPro" id="IPR039417">
    <property type="entry name" value="Peptidase_C1A_papain-like"/>
</dbReference>
<evidence type="ECO:0000256" key="4">
    <source>
        <dbReference type="ARBA" id="ARBA00022807"/>
    </source>
</evidence>
<evidence type="ECO:0000256" key="7">
    <source>
        <dbReference type="SAM" id="Phobius"/>
    </source>
</evidence>
<dbReference type="InterPro" id="IPR013201">
    <property type="entry name" value="Prot_inhib_I29"/>
</dbReference>
<dbReference type="Proteomes" id="UP000218231">
    <property type="component" value="Unassembled WGS sequence"/>
</dbReference>
<evidence type="ECO:0000256" key="5">
    <source>
        <dbReference type="ARBA" id="ARBA00023145"/>
    </source>
</evidence>
<proteinExistence type="inferred from homology"/>
<evidence type="ECO:0000313" key="11">
    <source>
        <dbReference type="Proteomes" id="UP000218231"/>
    </source>
</evidence>
<comment type="similarity">
    <text evidence="1">Belongs to the peptidase C1 family.</text>
</comment>
<dbReference type="Pfam" id="PF00112">
    <property type="entry name" value="Peptidase_C1"/>
    <property type="match status" value="1"/>
</dbReference>
<keyword evidence="3" id="KW-0378">Hydrolase</keyword>
<comment type="caution">
    <text evidence="10">The sequence shown here is derived from an EMBL/GenBank/DDBJ whole genome shotgun (WGS) entry which is preliminary data.</text>
</comment>
<dbReference type="OrthoDB" id="5875790at2759"/>
<dbReference type="InterPro" id="IPR038765">
    <property type="entry name" value="Papain-like_cys_pep_sf"/>
</dbReference>
<keyword evidence="11" id="KW-1185">Reference proteome</keyword>
<dbReference type="PANTHER" id="PTHR12411">
    <property type="entry name" value="CYSTEINE PROTEASE FAMILY C1-RELATED"/>
    <property type="match status" value="1"/>
</dbReference>
<dbReference type="FunFam" id="3.90.70.10:FF:000103">
    <property type="entry name" value="Hypothetical LOC496748"/>
    <property type="match status" value="1"/>
</dbReference>
<organism evidence="10 11">
    <name type="scientific">Diploscapter pachys</name>
    <dbReference type="NCBI Taxonomy" id="2018661"/>
    <lineage>
        <taxon>Eukaryota</taxon>
        <taxon>Metazoa</taxon>
        <taxon>Ecdysozoa</taxon>
        <taxon>Nematoda</taxon>
        <taxon>Chromadorea</taxon>
        <taxon>Rhabditida</taxon>
        <taxon>Rhabditina</taxon>
        <taxon>Rhabditomorpha</taxon>
        <taxon>Rhabditoidea</taxon>
        <taxon>Rhabditidae</taxon>
        <taxon>Diploscapter</taxon>
    </lineage>
</organism>
<accession>A0A2A2JFH5</accession>
<dbReference type="PROSITE" id="PS00139">
    <property type="entry name" value="THIOL_PROTEASE_CYS"/>
    <property type="match status" value="1"/>
</dbReference>
<feature type="domain" description="Cathepsin propeptide inhibitor" evidence="9">
    <location>
        <begin position="78"/>
        <end position="134"/>
    </location>
</feature>
<keyword evidence="6" id="KW-1015">Disulfide bond</keyword>
<keyword evidence="5" id="KW-0865">Zymogen</keyword>
<dbReference type="CDD" id="cd02248">
    <property type="entry name" value="Peptidase_C1A"/>
    <property type="match status" value="1"/>
</dbReference>
<sequence>MTIVTNLNPNEKLLSENENENSELQRKIWKQRVKGILILLQMALIGIMIILVVFNVYSEYAYQPETINPDVVRIKGLFNEFVQKYGKKYDSPREKLRRFNIFYSNVLSYEEEERKNPELDLDVTEFADRTDEELKMILLAYENDSILEGTYPRKSKNYQPIPNRPENHNWNEQGKVTAVKNQQQCGSCWAFATVAAVESGLAIKNSTLLSLSEQEMVDCDRSNNGCHGGVRAYAMRFVQKNGLVPEQTYPYTAEEDAQCHLKKDKNDSRIFINNYELLGKSEDQIADWVYSKGPVTFGMNVTRFLYYYRNGIFTPDPKDCTQNSLGSHAMTLVGYGKDANTGNLFWVVKNSWGQYWGENGFFKLARNVNACGMANNVVAAIL</sequence>
<dbReference type="SMART" id="SM00645">
    <property type="entry name" value="Pept_C1"/>
    <property type="match status" value="1"/>
</dbReference>
<evidence type="ECO:0000256" key="3">
    <source>
        <dbReference type="ARBA" id="ARBA00022801"/>
    </source>
</evidence>
<dbReference type="InterPro" id="IPR025661">
    <property type="entry name" value="Pept_asp_AS"/>
</dbReference>
<evidence type="ECO:0000259" key="8">
    <source>
        <dbReference type="SMART" id="SM00645"/>
    </source>
</evidence>
<gene>
    <name evidence="10" type="ORF">WR25_07125</name>
</gene>
<evidence type="ECO:0008006" key="12">
    <source>
        <dbReference type="Google" id="ProtNLM"/>
    </source>
</evidence>
<dbReference type="Gene3D" id="3.90.70.10">
    <property type="entry name" value="Cysteine proteinases"/>
    <property type="match status" value="1"/>
</dbReference>
<dbReference type="SUPFAM" id="SSF54001">
    <property type="entry name" value="Cysteine proteinases"/>
    <property type="match status" value="1"/>
</dbReference>
<name>A0A2A2JFH5_9BILA</name>
<evidence type="ECO:0000256" key="2">
    <source>
        <dbReference type="ARBA" id="ARBA00022670"/>
    </source>
</evidence>
<dbReference type="InterPro" id="IPR000668">
    <property type="entry name" value="Peptidase_C1A_C"/>
</dbReference>